<keyword evidence="2" id="KW-1185">Reference proteome</keyword>
<organism evidence="1 2">
    <name type="scientific">Propioniferax innocua</name>
    <dbReference type="NCBI Taxonomy" id="1753"/>
    <lineage>
        <taxon>Bacteria</taxon>
        <taxon>Bacillati</taxon>
        <taxon>Actinomycetota</taxon>
        <taxon>Actinomycetes</taxon>
        <taxon>Propionibacteriales</taxon>
        <taxon>Propionibacteriaceae</taxon>
        <taxon>Propioniferax</taxon>
    </lineage>
</organism>
<name>A0A542ZPE5_9ACTN</name>
<dbReference type="RefSeq" id="WP_142092123.1">
    <property type="nucleotide sequence ID" value="NZ_BAAAMD010000003.1"/>
</dbReference>
<protein>
    <submittedName>
        <fullName evidence="1">Uncharacterized protein</fullName>
    </submittedName>
</protein>
<dbReference type="AlphaFoldDB" id="A0A542ZPE5"/>
<proteinExistence type="predicted"/>
<comment type="caution">
    <text evidence="1">The sequence shown here is derived from an EMBL/GenBank/DDBJ whole genome shotgun (WGS) entry which is preliminary data.</text>
</comment>
<dbReference type="Proteomes" id="UP000316196">
    <property type="component" value="Unassembled WGS sequence"/>
</dbReference>
<gene>
    <name evidence="1" type="ORF">FB460_0010</name>
</gene>
<dbReference type="EMBL" id="VFOR01000001">
    <property type="protein sequence ID" value="TQL62241.1"/>
    <property type="molecule type" value="Genomic_DNA"/>
</dbReference>
<evidence type="ECO:0000313" key="2">
    <source>
        <dbReference type="Proteomes" id="UP000316196"/>
    </source>
</evidence>
<accession>A0A542ZPE5</accession>
<sequence>MGIGIGILVLLLALAASALVAGVVIMGMVGMGHEEHPRAAAWFTDAAQVLNGEGEPPARIAKLFN</sequence>
<evidence type="ECO:0000313" key="1">
    <source>
        <dbReference type="EMBL" id="TQL62241.1"/>
    </source>
</evidence>
<reference evidence="1 2" key="1">
    <citation type="submission" date="2019-06" db="EMBL/GenBank/DDBJ databases">
        <title>Sequencing the genomes of 1000 actinobacteria strains.</title>
        <authorList>
            <person name="Klenk H.-P."/>
        </authorList>
    </citation>
    <scope>NUCLEOTIDE SEQUENCE [LARGE SCALE GENOMIC DNA]</scope>
    <source>
        <strain evidence="1 2">DSM 8251</strain>
    </source>
</reference>